<dbReference type="PANTHER" id="PTHR43377">
    <property type="entry name" value="BILIVERDIN REDUCTASE A"/>
    <property type="match status" value="1"/>
</dbReference>
<evidence type="ECO:0000313" key="3">
    <source>
        <dbReference type="Proteomes" id="UP000710385"/>
    </source>
</evidence>
<dbReference type="Gene3D" id="3.40.50.720">
    <property type="entry name" value="NAD(P)-binding Rossmann-like Domain"/>
    <property type="match status" value="1"/>
</dbReference>
<dbReference type="PROSITE" id="PS51257">
    <property type="entry name" value="PROKAR_LIPOPROTEIN"/>
    <property type="match status" value="1"/>
</dbReference>
<name>A0A928Y6F2_UNCKA</name>
<dbReference type="InterPro" id="IPR000683">
    <property type="entry name" value="Gfo/Idh/MocA-like_OxRdtase_N"/>
</dbReference>
<dbReference type="SUPFAM" id="SSF51735">
    <property type="entry name" value="NAD(P)-binding Rossmann-fold domains"/>
    <property type="match status" value="1"/>
</dbReference>
<reference evidence="2" key="1">
    <citation type="submission" date="2020-05" db="EMBL/GenBank/DDBJ databases">
        <title>High-Quality Genomes of Partial-Nitritation/Anammox System by Hierarchical Clustering Based Hybrid Assembly.</title>
        <authorList>
            <person name="Liu L."/>
            <person name="Wang Y."/>
            <person name="Che Y."/>
            <person name="Chen Y."/>
            <person name="Xia Y."/>
            <person name="Luo R."/>
            <person name="Cheng S.H."/>
            <person name="Zheng C."/>
            <person name="Zhang T."/>
        </authorList>
    </citation>
    <scope>NUCLEOTIDE SEQUENCE</scope>
    <source>
        <strain evidence="2">H1_PAT1</strain>
    </source>
</reference>
<evidence type="ECO:0000313" key="2">
    <source>
        <dbReference type="EMBL" id="MBE7525502.1"/>
    </source>
</evidence>
<dbReference type="GO" id="GO:0000166">
    <property type="term" value="F:nucleotide binding"/>
    <property type="evidence" value="ECO:0007669"/>
    <property type="project" value="InterPro"/>
</dbReference>
<evidence type="ECO:0000259" key="1">
    <source>
        <dbReference type="Pfam" id="PF01408"/>
    </source>
</evidence>
<dbReference type="PANTHER" id="PTHR43377:SF1">
    <property type="entry name" value="BILIVERDIN REDUCTASE A"/>
    <property type="match status" value="1"/>
</dbReference>
<accession>A0A928Y6F2</accession>
<dbReference type="Pfam" id="PF01408">
    <property type="entry name" value="GFO_IDH_MocA"/>
    <property type="match status" value="1"/>
</dbReference>
<sequence length="354" mass="39852">MKVKVIGAGSIGNHLTQACRRMRWDVTVVDTDPEALRRMKEEIYPQRYGAWDEGIHLVTSDQEPKGGFDIICIGTPPHVRMPLAIAALSEKPKILQLEKPLCAPRLERLGEFMTAYRNQSDTIAVVGYDHAVSESVSWITDNLREQRIGDAQSIDVEFREHWKGIFGAHPWLSGPQDTYLGFWQKGGGASGEHSHALHLWRHFAKAAGFGSWRKVSSFMDMKTHDGAEYDSLSAFTVETDAGRVGRIIQDVITLPTRKWIRLQGSKGFIEWYCNGHSDGDLVKYQFGDGPAEERIFAKKRPDDFYREILHIQDLINGEVSAVDSPISIESGVAVMELLRTAHEHRNEGAIIQML</sequence>
<dbReference type="Gene3D" id="3.30.360.10">
    <property type="entry name" value="Dihydrodipicolinate Reductase, domain 2"/>
    <property type="match status" value="1"/>
</dbReference>
<dbReference type="EMBL" id="JABTTY010000001">
    <property type="protein sequence ID" value="MBE7525502.1"/>
    <property type="molecule type" value="Genomic_DNA"/>
</dbReference>
<organism evidence="2 3">
    <name type="scientific">candidate division WWE3 bacterium</name>
    <dbReference type="NCBI Taxonomy" id="2053526"/>
    <lineage>
        <taxon>Bacteria</taxon>
        <taxon>Katanobacteria</taxon>
    </lineage>
</organism>
<comment type="caution">
    <text evidence="2">The sequence shown here is derived from an EMBL/GenBank/DDBJ whole genome shotgun (WGS) entry which is preliminary data.</text>
</comment>
<proteinExistence type="predicted"/>
<protein>
    <submittedName>
        <fullName evidence="2">Gfo/Idh/MocA family oxidoreductase</fullName>
    </submittedName>
</protein>
<feature type="domain" description="Gfo/Idh/MocA-like oxidoreductase N-terminal" evidence="1">
    <location>
        <begin position="2"/>
        <end position="125"/>
    </location>
</feature>
<dbReference type="AlphaFoldDB" id="A0A928Y6F2"/>
<dbReference type="Proteomes" id="UP000710385">
    <property type="component" value="Unassembled WGS sequence"/>
</dbReference>
<gene>
    <name evidence="2" type="ORF">HS096_03915</name>
</gene>
<dbReference type="InterPro" id="IPR036291">
    <property type="entry name" value="NAD(P)-bd_dom_sf"/>
</dbReference>
<dbReference type="InterPro" id="IPR051450">
    <property type="entry name" value="Gfo/Idh/MocA_Oxidoreductases"/>
</dbReference>
<dbReference type="SUPFAM" id="SSF55347">
    <property type="entry name" value="Glyceraldehyde-3-phosphate dehydrogenase-like, C-terminal domain"/>
    <property type="match status" value="1"/>
</dbReference>